<dbReference type="Gene3D" id="3.20.20.150">
    <property type="entry name" value="Divalent-metal-dependent TIM barrel enzymes"/>
    <property type="match status" value="1"/>
</dbReference>
<feature type="domain" description="Xylose isomerase-like TIM barrel" evidence="1">
    <location>
        <begin position="55"/>
        <end position="219"/>
    </location>
</feature>
<dbReference type="Pfam" id="PF01261">
    <property type="entry name" value="AP_endonuc_2"/>
    <property type="match status" value="1"/>
</dbReference>
<evidence type="ECO:0000313" key="2">
    <source>
        <dbReference type="EMBL" id="NOU93098.1"/>
    </source>
</evidence>
<keyword evidence="3" id="KW-1185">Reference proteome</keyword>
<protein>
    <submittedName>
        <fullName evidence="2">TIM barrel protein</fullName>
    </submittedName>
</protein>
<reference evidence="2" key="1">
    <citation type="submission" date="2019-10" db="EMBL/GenBank/DDBJ databases">
        <title>Description of Paenibacillus glebae sp. nov.</title>
        <authorList>
            <person name="Carlier A."/>
            <person name="Qi S."/>
        </authorList>
    </citation>
    <scope>NUCLEOTIDE SEQUENCE</scope>
    <source>
        <strain evidence="2">LMG 31456</strain>
    </source>
</reference>
<comment type="caution">
    <text evidence="2">The sequence shown here is derived from an EMBL/GenBank/DDBJ whole genome shotgun (WGS) entry which is preliminary data.</text>
</comment>
<name>A0A972K0Q1_9BACL</name>
<evidence type="ECO:0000259" key="1">
    <source>
        <dbReference type="Pfam" id="PF01261"/>
    </source>
</evidence>
<sequence length="271" mass="30659">MKLSIGGYSFYNTFANGMMDVFGYLETVKHRYNLNAVDMYNRFIADNSKPLLELADESYIRKVRQALDEKELQVVNYAADAASIWDEDPERRELLYQNALKNIRASEILGAKTIRIDTGGAFSNNPNGVFDQMSDEQFEHIVKRYQEYAKLASNFGAIIGPENHTGPSLNPHFMKKIAEAVDHENYGVLLHVDRWKIDPEVGDAMVAPYAYHIHFGGNTLAQEEKSIAIAQKITASGFDAYWAVEHNGPGNQYIEVEWTLAAMKKVLKNVK</sequence>
<dbReference type="Proteomes" id="UP000641588">
    <property type="component" value="Unassembled WGS sequence"/>
</dbReference>
<dbReference type="EMBL" id="WHOD01000030">
    <property type="protein sequence ID" value="NOU93098.1"/>
    <property type="molecule type" value="Genomic_DNA"/>
</dbReference>
<dbReference type="InterPro" id="IPR036237">
    <property type="entry name" value="Xyl_isomerase-like_sf"/>
</dbReference>
<dbReference type="RefSeq" id="WP_171651299.1">
    <property type="nucleotide sequence ID" value="NZ_WHOD01000030.1"/>
</dbReference>
<evidence type="ECO:0000313" key="3">
    <source>
        <dbReference type="Proteomes" id="UP000641588"/>
    </source>
</evidence>
<dbReference type="InterPro" id="IPR013022">
    <property type="entry name" value="Xyl_isomerase-like_TIM-brl"/>
</dbReference>
<dbReference type="SUPFAM" id="SSF51658">
    <property type="entry name" value="Xylose isomerase-like"/>
    <property type="match status" value="1"/>
</dbReference>
<organism evidence="2 3">
    <name type="scientific">Paenibacillus foliorum</name>
    <dbReference type="NCBI Taxonomy" id="2654974"/>
    <lineage>
        <taxon>Bacteria</taxon>
        <taxon>Bacillati</taxon>
        <taxon>Bacillota</taxon>
        <taxon>Bacilli</taxon>
        <taxon>Bacillales</taxon>
        <taxon>Paenibacillaceae</taxon>
        <taxon>Paenibacillus</taxon>
    </lineage>
</organism>
<dbReference type="AlphaFoldDB" id="A0A972K0Q1"/>
<accession>A0A972K0Q1</accession>
<proteinExistence type="predicted"/>
<gene>
    <name evidence="2" type="ORF">GC093_07625</name>
</gene>